<protein>
    <submittedName>
        <fullName evidence="1">Uncharacterized protein</fullName>
    </submittedName>
</protein>
<gene>
    <name evidence="1" type="ORF">L6164_001101</name>
</gene>
<keyword evidence="2" id="KW-1185">Reference proteome</keyword>
<comment type="caution">
    <text evidence="1">The sequence shown here is derived from an EMBL/GenBank/DDBJ whole genome shotgun (WGS) entry which is preliminary data.</text>
</comment>
<evidence type="ECO:0000313" key="1">
    <source>
        <dbReference type="EMBL" id="KAI4357134.1"/>
    </source>
</evidence>
<name>A0ACB9Q7V2_BAUVA</name>
<evidence type="ECO:0000313" key="2">
    <source>
        <dbReference type="Proteomes" id="UP000828941"/>
    </source>
</evidence>
<organism evidence="1 2">
    <name type="scientific">Bauhinia variegata</name>
    <name type="common">Purple orchid tree</name>
    <name type="synonym">Phanera variegata</name>
    <dbReference type="NCBI Taxonomy" id="167791"/>
    <lineage>
        <taxon>Eukaryota</taxon>
        <taxon>Viridiplantae</taxon>
        <taxon>Streptophyta</taxon>
        <taxon>Embryophyta</taxon>
        <taxon>Tracheophyta</taxon>
        <taxon>Spermatophyta</taxon>
        <taxon>Magnoliopsida</taxon>
        <taxon>eudicotyledons</taxon>
        <taxon>Gunneridae</taxon>
        <taxon>Pentapetalae</taxon>
        <taxon>rosids</taxon>
        <taxon>fabids</taxon>
        <taxon>Fabales</taxon>
        <taxon>Fabaceae</taxon>
        <taxon>Cercidoideae</taxon>
        <taxon>Cercideae</taxon>
        <taxon>Bauhiniinae</taxon>
        <taxon>Bauhinia</taxon>
    </lineage>
</organism>
<proteinExistence type="predicted"/>
<sequence length="484" mass="55376">MELDWLPVSAAFLLGSYAFVFKFLRKANGWYYEFKLGQKENPLPPGDMGWPLVGNLFAFTKAFKFGDPDSFINNLMSRYGKTGIYKTHLFGNPTIIVCTPEMCRRVLTDDQHFRLGYPKASMTLAGTLLRTDSPEEHKRLRRLTTAPIVGHNALAVYVDFVEDIIVNSLEEWASMNHPIDLLKEMKEITFKVIVGIFSGSDTNSVIAKIGYLFTILVNAIMSLPINIPGFTFHKALQARKKLATTVKSFVGERKKDAQRDGKKDLVDILLEIKDENGQKLKENDIVDLLIMFLLAGYESTSVAMMWSTIYLTEHPQITKKAKEEQEEIIKTRPSSQKRLNIREIKQMTYLAKVIDEMLRKTSLVFATFREAQVDVNINGYTIPKGWRVLNWARAIHMNPEYHPNPQQFNPSRWDEYAKVGSFLPFGIGSRQCPGMDLAKLQISIFLHYFLLNYKLERVNPECRITYLPVTRPVDNCLAKVVKVA</sequence>
<accession>A0ACB9Q7V2</accession>
<reference evidence="1 2" key="1">
    <citation type="journal article" date="2022" name="DNA Res.">
        <title>Chromosomal-level genome assembly of the orchid tree Bauhinia variegata (Leguminosae; Cercidoideae) supports the allotetraploid origin hypothesis of Bauhinia.</title>
        <authorList>
            <person name="Zhong Y."/>
            <person name="Chen Y."/>
            <person name="Zheng D."/>
            <person name="Pang J."/>
            <person name="Liu Y."/>
            <person name="Luo S."/>
            <person name="Meng S."/>
            <person name="Qian L."/>
            <person name="Wei D."/>
            <person name="Dai S."/>
            <person name="Zhou R."/>
        </authorList>
    </citation>
    <scope>NUCLEOTIDE SEQUENCE [LARGE SCALE GENOMIC DNA]</scope>
    <source>
        <strain evidence="1">BV-YZ2020</strain>
    </source>
</reference>
<dbReference type="Proteomes" id="UP000828941">
    <property type="component" value="Chromosome 1"/>
</dbReference>
<dbReference type="EMBL" id="CM039426">
    <property type="protein sequence ID" value="KAI4357134.1"/>
    <property type="molecule type" value="Genomic_DNA"/>
</dbReference>